<dbReference type="Proteomes" id="UP001148662">
    <property type="component" value="Unassembled WGS sequence"/>
</dbReference>
<proteinExistence type="predicted"/>
<protein>
    <submittedName>
        <fullName evidence="1">Uncharacterized protein</fullName>
    </submittedName>
</protein>
<comment type="caution">
    <text evidence="1">The sequence shown here is derived from an EMBL/GenBank/DDBJ whole genome shotgun (WGS) entry which is preliminary data.</text>
</comment>
<reference evidence="1" key="1">
    <citation type="submission" date="2022-07" db="EMBL/GenBank/DDBJ databases">
        <title>Genome Sequence of Phlebia brevispora.</title>
        <authorList>
            <person name="Buettner E."/>
        </authorList>
    </citation>
    <scope>NUCLEOTIDE SEQUENCE</scope>
    <source>
        <strain evidence="1">MPL23</strain>
    </source>
</reference>
<dbReference type="EMBL" id="JANHOG010000547">
    <property type="protein sequence ID" value="KAJ3553373.1"/>
    <property type="molecule type" value="Genomic_DNA"/>
</dbReference>
<gene>
    <name evidence="1" type="ORF">NM688_g3647</name>
</gene>
<evidence type="ECO:0000313" key="2">
    <source>
        <dbReference type="Proteomes" id="UP001148662"/>
    </source>
</evidence>
<organism evidence="1 2">
    <name type="scientific">Phlebia brevispora</name>
    <dbReference type="NCBI Taxonomy" id="194682"/>
    <lineage>
        <taxon>Eukaryota</taxon>
        <taxon>Fungi</taxon>
        <taxon>Dikarya</taxon>
        <taxon>Basidiomycota</taxon>
        <taxon>Agaricomycotina</taxon>
        <taxon>Agaricomycetes</taxon>
        <taxon>Polyporales</taxon>
        <taxon>Meruliaceae</taxon>
        <taxon>Phlebia</taxon>
    </lineage>
</organism>
<sequence length="169" mass="19264">MQSRAIKRKAVPAYLVLEDVETESEEKYVHNAIDDIDSLVALYASSERDSQESDDERRHSTTSSRSSEPDYTRRNVARRYRDSPCSHRSSSANSMHRVSNEKWVEPDAATCTYVFLHGQIRASSLRSRECRTAMYGNSSWEHLLALYGGTMKSSAEQQFLAEMLAQTMN</sequence>
<keyword evidence="2" id="KW-1185">Reference proteome</keyword>
<accession>A0ACC1T4Y1</accession>
<evidence type="ECO:0000313" key="1">
    <source>
        <dbReference type="EMBL" id="KAJ3553373.1"/>
    </source>
</evidence>
<name>A0ACC1T4Y1_9APHY</name>